<dbReference type="EMBL" id="CAFBQD010000020">
    <property type="protein sequence ID" value="CAB5049817.1"/>
    <property type="molecule type" value="Genomic_DNA"/>
</dbReference>
<gene>
    <name evidence="7" type="ORF">UFOPK2627_00805</name>
    <name evidence="8" type="ORF">UFOPK2879_00821</name>
    <name evidence="9" type="ORF">UFOPK3078_00887</name>
    <name evidence="10" type="ORF">UFOPK3288_00949</name>
    <name evidence="11" type="ORF">UFOPK3990_00966</name>
    <name evidence="12" type="ORF">UFOPK4245_00834</name>
    <name evidence="13" type="ORF">UFOPK4337_00581</name>
</gene>
<evidence type="ECO:0000313" key="9">
    <source>
        <dbReference type="EMBL" id="CAB4809204.1"/>
    </source>
</evidence>
<dbReference type="InterPro" id="IPR016181">
    <property type="entry name" value="Acyl_CoA_acyltransferase"/>
</dbReference>
<evidence type="ECO:0000313" key="8">
    <source>
        <dbReference type="EMBL" id="CAB4767950.1"/>
    </source>
</evidence>
<evidence type="ECO:0000313" key="7">
    <source>
        <dbReference type="EMBL" id="CAB4706745.1"/>
    </source>
</evidence>
<dbReference type="InterPro" id="IPR050644">
    <property type="entry name" value="PG_Glycine_Bridge_Synth"/>
</dbReference>
<dbReference type="EMBL" id="CAFAAU010000025">
    <property type="protein sequence ID" value="CAB4809204.1"/>
    <property type="molecule type" value="Genomic_DNA"/>
</dbReference>
<evidence type="ECO:0000313" key="10">
    <source>
        <dbReference type="EMBL" id="CAB4854718.1"/>
    </source>
</evidence>
<dbReference type="EMBL" id="CAFBQM010000018">
    <property type="protein sequence ID" value="CAB5056513.1"/>
    <property type="molecule type" value="Genomic_DNA"/>
</dbReference>
<keyword evidence="6" id="KW-0961">Cell wall biogenesis/degradation</keyword>
<dbReference type="GO" id="GO:0071555">
    <property type="term" value="P:cell wall organization"/>
    <property type="evidence" value="ECO:0007669"/>
    <property type="project" value="UniProtKB-KW"/>
</dbReference>
<evidence type="ECO:0000256" key="4">
    <source>
        <dbReference type="ARBA" id="ARBA00022984"/>
    </source>
</evidence>
<dbReference type="PROSITE" id="PS51191">
    <property type="entry name" value="FEMABX"/>
    <property type="match status" value="1"/>
</dbReference>
<reference evidence="9" key="1">
    <citation type="submission" date="2020-05" db="EMBL/GenBank/DDBJ databases">
        <authorList>
            <person name="Chiriac C."/>
            <person name="Salcher M."/>
            <person name="Ghai R."/>
            <person name="Kavagutti S V."/>
        </authorList>
    </citation>
    <scope>NUCLEOTIDE SEQUENCE</scope>
</reference>
<dbReference type="SUPFAM" id="SSF55729">
    <property type="entry name" value="Acyl-CoA N-acyltransferases (Nat)"/>
    <property type="match status" value="2"/>
</dbReference>
<evidence type="ECO:0000256" key="3">
    <source>
        <dbReference type="ARBA" id="ARBA00022960"/>
    </source>
</evidence>
<keyword evidence="5" id="KW-0012">Acyltransferase</keyword>
<evidence type="ECO:0000256" key="6">
    <source>
        <dbReference type="ARBA" id="ARBA00023316"/>
    </source>
</evidence>
<dbReference type="GO" id="GO:0008360">
    <property type="term" value="P:regulation of cell shape"/>
    <property type="evidence" value="ECO:0007669"/>
    <property type="project" value="UniProtKB-KW"/>
</dbReference>
<dbReference type="GO" id="GO:0016755">
    <property type="term" value="F:aminoacyltransferase activity"/>
    <property type="evidence" value="ECO:0007669"/>
    <property type="project" value="InterPro"/>
</dbReference>
<dbReference type="PANTHER" id="PTHR36174:SF1">
    <property type="entry name" value="LIPID II:GLYCINE GLYCYLTRANSFERASE"/>
    <property type="match status" value="1"/>
</dbReference>
<comment type="similarity">
    <text evidence="1">Belongs to the FemABX family.</text>
</comment>
<proteinExistence type="inferred from homology"/>
<dbReference type="EMBL" id="CAFBLC010000029">
    <property type="protein sequence ID" value="CAB4854718.1"/>
    <property type="molecule type" value="Genomic_DNA"/>
</dbReference>
<evidence type="ECO:0000256" key="2">
    <source>
        <dbReference type="ARBA" id="ARBA00022679"/>
    </source>
</evidence>
<evidence type="ECO:0000256" key="1">
    <source>
        <dbReference type="ARBA" id="ARBA00009943"/>
    </source>
</evidence>
<organism evidence="9">
    <name type="scientific">freshwater metagenome</name>
    <dbReference type="NCBI Taxonomy" id="449393"/>
    <lineage>
        <taxon>unclassified sequences</taxon>
        <taxon>metagenomes</taxon>
        <taxon>ecological metagenomes</taxon>
    </lineage>
</organism>
<protein>
    <submittedName>
        <fullName evidence="9">Unannotated protein</fullName>
    </submittedName>
</protein>
<accession>A0A6J6YLP5</accession>
<dbReference type="Gene3D" id="3.40.630.30">
    <property type="match status" value="2"/>
</dbReference>
<dbReference type="EMBL" id="CAFBOQ010000029">
    <property type="protein sequence ID" value="CAB4989195.1"/>
    <property type="molecule type" value="Genomic_DNA"/>
</dbReference>
<dbReference type="EMBL" id="CAEZZN010000025">
    <property type="protein sequence ID" value="CAB4767950.1"/>
    <property type="molecule type" value="Genomic_DNA"/>
</dbReference>
<dbReference type="PANTHER" id="PTHR36174">
    <property type="entry name" value="LIPID II:GLYCINE GLYCYLTRANSFERASE"/>
    <property type="match status" value="1"/>
</dbReference>
<dbReference type="EMBL" id="CAEZYA010000024">
    <property type="protein sequence ID" value="CAB4706745.1"/>
    <property type="molecule type" value="Genomic_DNA"/>
</dbReference>
<evidence type="ECO:0000313" key="11">
    <source>
        <dbReference type="EMBL" id="CAB4989195.1"/>
    </source>
</evidence>
<evidence type="ECO:0000313" key="12">
    <source>
        <dbReference type="EMBL" id="CAB5049817.1"/>
    </source>
</evidence>
<dbReference type="Pfam" id="PF02388">
    <property type="entry name" value="FemAB"/>
    <property type="match status" value="2"/>
</dbReference>
<evidence type="ECO:0000256" key="5">
    <source>
        <dbReference type="ARBA" id="ARBA00023315"/>
    </source>
</evidence>
<dbReference type="GO" id="GO:0009252">
    <property type="term" value="P:peptidoglycan biosynthetic process"/>
    <property type="evidence" value="ECO:0007669"/>
    <property type="project" value="UniProtKB-KW"/>
</dbReference>
<keyword evidence="2" id="KW-0808">Transferase</keyword>
<dbReference type="InterPro" id="IPR003447">
    <property type="entry name" value="FEMABX"/>
</dbReference>
<keyword evidence="3" id="KW-0133">Cell shape</keyword>
<dbReference type="AlphaFoldDB" id="A0A6J6YLP5"/>
<evidence type="ECO:0000313" key="13">
    <source>
        <dbReference type="EMBL" id="CAB5056513.1"/>
    </source>
</evidence>
<sequence length="406" mass="45609">MELMTQVLFSHPGQCQQLAVNNETQESGIKGGLTMSMHIEIRSISQEEHGAFISELTSASFLQLPEWGAVKNDWKSKSIGIFAGSELVGVALLLTRALPLVGKSFGYIPEGPLFVPHFSFNEAVLGSLEVLAKKEKIFLLRIGPAIPFRDWESEVIKTALASDEASSLLHTQSTVEYENGRLAIQSLKKAGWREVVSESGFSEGQPNFVFQLNLHNQNEESLSAGFNQLWRRNIKKAEKEGVEVVRGSKDDLADFHKVYVETAARDNFKPRPLRYFQRMWNELNGHDEHLKLFLAKWQGQVIASTIAIHVGDHYWYSYGASSDFGRQARGSNAIQWAMMKDAMDSGANCYDLRGITPTLDPHDPHVGLIQFKVGTGGYARQLVGEWEKSINKFWSLAFATYLRVRR</sequence>
<name>A0A6J6YLP5_9ZZZZ</name>
<keyword evidence="4" id="KW-0573">Peptidoglycan synthesis</keyword>